<dbReference type="AlphaFoldDB" id="A0A942TMI4"/>
<keyword evidence="1" id="KW-0472">Membrane</keyword>
<dbReference type="Proteomes" id="UP000682713">
    <property type="component" value="Unassembled WGS sequence"/>
</dbReference>
<organism evidence="2 3">
    <name type="scientific">Lederbergia citrisecunda</name>
    <dbReference type="NCBI Taxonomy" id="2833583"/>
    <lineage>
        <taxon>Bacteria</taxon>
        <taxon>Bacillati</taxon>
        <taxon>Bacillota</taxon>
        <taxon>Bacilli</taxon>
        <taxon>Bacillales</taxon>
        <taxon>Bacillaceae</taxon>
        <taxon>Lederbergia</taxon>
    </lineage>
</organism>
<keyword evidence="3" id="KW-1185">Reference proteome</keyword>
<gene>
    <name evidence="2" type="ORF">KHA93_11750</name>
</gene>
<reference evidence="2 3" key="1">
    <citation type="submission" date="2021-05" db="EMBL/GenBank/DDBJ databases">
        <title>Novel Bacillus species.</title>
        <authorList>
            <person name="Liu G."/>
        </authorList>
    </citation>
    <scope>NUCLEOTIDE SEQUENCE [LARGE SCALE GENOMIC DNA]</scope>
    <source>
        <strain evidence="2 3">FJAT-49732</strain>
    </source>
</reference>
<name>A0A942TMI4_9BACI</name>
<evidence type="ECO:0000313" key="2">
    <source>
        <dbReference type="EMBL" id="MBS4200305.1"/>
    </source>
</evidence>
<comment type="caution">
    <text evidence="2">The sequence shown here is derived from an EMBL/GenBank/DDBJ whole genome shotgun (WGS) entry which is preliminary data.</text>
</comment>
<dbReference type="RefSeq" id="WP_213110899.1">
    <property type="nucleotide sequence ID" value="NZ_JAGYPJ010000001.1"/>
</dbReference>
<feature type="transmembrane region" description="Helical" evidence="1">
    <location>
        <begin position="29"/>
        <end position="50"/>
    </location>
</feature>
<sequence length="56" mass="6527">MLSIFIDYTVLMTANAVRKGDSMTEFERGMWLIGYPGLILFVWYVIGYIASEMKRK</sequence>
<evidence type="ECO:0000313" key="3">
    <source>
        <dbReference type="Proteomes" id="UP000682713"/>
    </source>
</evidence>
<evidence type="ECO:0000256" key="1">
    <source>
        <dbReference type="SAM" id="Phobius"/>
    </source>
</evidence>
<dbReference type="EMBL" id="JAGYPJ010000001">
    <property type="protein sequence ID" value="MBS4200305.1"/>
    <property type="molecule type" value="Genomic_DNA"/>
</dbReference>
<keyword evidence="1" id="KW-1133">Transmembrane helix</keyword>
<protein>
    <submittedName>
        <fullName evidence="2">Uncharacterized protein</fullName>
    </submittedName>
</protein>
<keyword evidence="1" id="KW-0812">Transmembrane</keyword>
<proteinExistence type="predicted"/>
<accession>A0A942TMI4</accession>